<dbReference type="Proteomes" id="UP000268004">
    <property type="component" value="Unassembled WGS sequence"/>
</dbReference>
<dbReference type="InterPro" id="IPR050708">
    <property type="entry name" value="T6SS_VgrG/RHS"/>
</dbReference>
<dbReference type="InterPro" id="IPR024079">
    <property type="entry name" value="MetalloPept_cat_dom_sf"/>
</dbReference>
<evidence type="ECO:0000256" key="1">
    <source>
        <dbReference type="SAM" id="MobiDB-lite"/>
    </source>
</evidence>
<reference evidence="2 3" key="1">
    <citation type="submission" date="2018-08" db="EMBL/GenBank/DDBJ databases">
        <title>Recombination of ecologically and evolutionarily significant loci maintains genetic cohesion in the Pseudomonas syringae species complex.</title>
        <authorList>
            <person name="Dillon M."/>
            <person name="Thakur S."/>
            <person name="Almeida R.N.D."/>
            <person name="Weir B.S."/>
            <person name="Guttman D.S."/>
        </authorList>
    </citation>
    <scope>NUCLEOTIDE SEQUENCE [LARGE SCALE GENOMIC DNA]</scope>
    <source>
        <strain evidence="2 3">ICMP 4996</strain>
    </source>
</reference>
<protein>
    <submittedName>
        <fullName evidence="2">YD repeat protein</fullName>
    </submittedName>
</protein>
<gene>
    <name evidence="2" type="ORF">ALP78_102055</name>
</gene>
<comment type="caution">
    <text evidence="2">The sequence shown here is derived from an EMBL/GenBank/DDBJ whole genome shotgun (WGS) entry which is preliminary data.</text>
</comment>
<dbReference type="Gene3D" id="3.40.390.10">
    <property type="entry name" value="Collagenase (Catalytic Domain)"/>
    <property type="match status" value="1"/>
</dbReference>
<dbReference type="EMBL" id="RBSD01000124">
    <property type="protein sequence ID" value="RMR85268.1"/>
    <property type="molecule type" value="Genomic_DNA"/>
</dbReference>
<dbReference type="PANTHER" id="PTHR32305:SF15">
    <property type="entry name" value="PROTEIN RHSA-RELATED"/>
    <property type="match status" value="1"/>
</dbReference>
<evidence type="ECO:0000313" key="3">
    <source>
        <dbReference type="Proteomes" id="UP000268004"/>
    </source>
</evidence>
<dbReference type="AlphaFoldDB" id="A0A3M4Y9D2"/>
<feature type="region of interest" description="Disordered" evidence="1">
    <location>
        <begin position="1"/>
        <end position="26"/>
    </location>
</feature>
<dbReference type="NCBIfam" id="TIGR03696">
    <property type="entry name" value="Rhs_assc_core"/>
    <property type="match status" value="1"/>
</dbReference>
<accession>A0A3M4Y9D2</accession>
<name>A0A3M4Y9D2_9PSED</name>
<evidence type="ECO:0000313" key="2">
    <source>
        <dbReference type="EMBL" id="RMR85268.1"/>
    </source>
</evidence>
<dbReference type="InterPro" id="IPR022385">
    <property type="entry name" value="Rhs_assc_core"/>
</dbReference>
<dbReference type="Gene3D" id="2.180.10.10">
    <property type="entry name" value="RHS repeat-associated core"/>
    <property type="match status" value="1"/>
</dbReference>
<proteinExistence type="predicted"/>
<organism evidence="2 3">
    <name type="scientific">Pseudomonas coronafaciens pv. striafaciens</name>
    <dbReference type="NCBI Taxonomy" id="235276"/>
    <lineage>
        <taxon>Bacteria</taxon>
        <taxon>Pseudomonadati</taxon>
        <taxon>Pseudomonadota</taxon>
        <taxon>Gammaproteobacteria</taxon>
        <taxon>Pseudomonadales</taxon>
        <taxon>Pseudomonadaceae</taxon>
        <taxon>Pseudomonas</taxon>
        <taxon>Pseudomonas coronafaciens</taxon>
    </lineage>
</organism>
<sequence length="961" mass="107093">MEHALTNGRGTGADSAAGCPRRATGISVSRRHGPTYLECGTARNFPAPSDLLQVPVMIERSIALHQHTPALQLVDPRGLPVASILLHRSSIDHEPELRISQASFNLAGRPVSRWDPRLWADRAPANLSVIHSLSGQVLASDSVDAGWQVLLAGEAGQVLEAWDARGVARRTGYDALLRPSEFFEDEHCVERLLYGGPDSIAYNQCGQLIRHDDPAGTLLDEAFGLSGNVIRQTRRFLHSANEPDWPESLTGRDALLEPGDGATTCWQYNPLNESTQQTDAQGNVRFLGYTVAGQLKDSRLQLNGQAEQVLVSAIQYDAQGRVVSETAGNSVISTARYDTEDGRLKELNATRSNGQLLQDLRYDYDPVGNVIRVDDRALPAISKGQRIDSISTYQYDTLYQLIEASGREWAVVNHGPVLPGFQSPADPSTLADYTQTYRYDAGGNLQQLTHTGTQSHSRTLVTAYYSNRSLPVINGHIPDEAEIAAAFDANGNLLALQAGQDLSWDRRNQLQQVRPVIRDNGMDDSERYSYDASGQRLRKVRTTQAKAVTHIADVRYLPGLEVRTDSATGETLHVVVAQAGRNNVRVLHWASGKPDALENDQTRYTLNDHLGSGTLELDGQAQRISQERYYPFGGTSWWAGRNAIEASYKTVRYSGKERDATGLYYYGLRYYAPWLQRWINPDPAGAVDGLNMYRMVRNNPVSMTDVEGLAPLFGFEKEVDDARLEAIRALEKTKALLDVEANEDVPIVMKRFFGVDSVEHKARWKDDIDKVLRVARETSMRNVDILDSDKPEDTVTALLDMERYKGFSHYLAATERVTRQSASPKELNREMTQLRKNYRDQRDEKFLRINRKTWGEAKKATGKSFIAQVLIHEFSHAALNTMDYVYGKAKEGQDPTPLLDLAAGKVDKHSATLGKHYRNDTNKTFAELAYGNADSFASAVMYVKRSASKKSSEFALYKQFF</sequence>
<dbReference type="PANTHER" id="PTHR32305">
    <property type="match status" value="1"/>
</dbReference>
<dbReference type="GO" id="GO:0008237">
    <property type="term" value="F:metallopeptidase activity"/>
    <property type="evidence" value="ECO:0007669"/>
    <property type="project" value="InterPro"/>
</dbReference>